<dbReference type="OrthoDB" id="552660at2"/>
<gene>
    <name evidence="14" type="ordered locus">Tery_3240</name>
</gene>
<keyword evidence="5" id="KW-0042">Antenna complex</keyword>
<keyword evidence="3 13" id="KW-0813">Transport</keyword>
<evidence type="ECO:0000313" key="14">
    <source>
        <dbReference type="EMBL" id="ABG52355.1"/>
    </source>
</evidence>
<evidence type="ECO:0000256" key="3">
    <source>
        <dbReference type="ARBA" id="ARBA00022448"/>
    </source>
</evidence>
<evidence type="ECO:0000256" key="12">
    <source>
        <dbReference type="PIRSR" id="PIRSR000081-1"/>
    </source>
</evidence>
<dbReference type="EMBL" id="CP000393">
    <property type="protein sequence ID" value="ABG52355.1"/>
    <property type="molecule type" value="Genomic_DNA"/>
</dbReference>
<dbReference type="GO" id="GO:0031676">
    <property type="term" value="C:plasma membrane-derived thylakoid membrane"/>
    <property type="evidence" value="ECO:0007669"/>
    <property type="project" value="UniProtKB-SubCell"/>
</dbReference>
<keyword evidence="9 13" id="KW-0793">Thylakoid</keyword>
<keyword evidence="11 13" id="KW-0089">Bile pigment</keyword>
<dbReference type="RefSeq" id="WP_011612700.1">
    <property type="nucleotide sequence ID" value="NC_008312.1"/>
</dbReference>
<dbReference type="CDD" id="cd12130">
    <property type="entry name" value="Apl"/>
    <property type="match status" value="1"/>
</dbReference>
<dbReference type="GO" id="GO:0015979">
    <property type="term" value="P:photosynthesis"/>
    <property type="evidence" value="ECO:0007669"/>
    <property type="project" value="UniProtKB-KW"/>
</dbReference>
<dbReference type="PANTHER" id="PTHR34011">
    <property type="entry name" value="PHYCOBILISOME 32.1 KDA LINKER POLYPEPTIDE, PHYCOCYANIN-ASSOCIATED, ROD 2-RELATED"/>
    <property type="match status" value="1"/>
</dbReference>
<dbReference type="STRING" id="203124.Tery_3240"/>
<dbReference type="AlphaFoldDB" id="Q10ZG9"/>
<dbReference type="SUPFAM" id="SSF46458">
    <property type="entry name" value="Globin-like"/>
    <property type="match status" value="1"/>
</dbReference>
<dbReference type="PANTHER" id="PTHR34011:SF2">
    <property type="entry name" value="ALLOPHYCOCYANIN ALPHA CHAIN"/>
    <property type="match status" value="1"/>
</dbReference>
<accession>Q10ZG9</accession>
<comment type="similarity">
    <text evidence="2 13">Belongs to the phycobiliprotein family.</text>
</comment>
<evidence type="ECO:0000256" key="7">
    <source>
        <dbReference type="ARBA" id="ARBA00022982"/>
    </source>
</evidence>
<dbReference type="InterPro" id="IPR012128">
    <property type="entry name" value="Phycobilisome_asu/bsu"/>
</dbReference>
<name>Q10ZG9_TRIEI</name>
<keyword evidence="6 13" id="KW-0605">Phycobilisome</keyword>
<reference evidence="14" key="1">
    <citation type="submission" date="2006-06" db="EMBL/GenBank/DDBJ databases">
        <title>Complete sequence of Trichodesmium erythraeum IMS101.</title>
        <authorList>
            <consortium name="US DOE Joint Genome Institute"/>
            <person name="Copeland A."/>
            <person name="Lucas S."/>
            <person name="Lapidus A."/>
            <person name="Barry K."/>
            <person name="Detter J.C."/>
            <person name="Glavina del Rio T."/>
            <person name="Hammon N."/>
            <person name="Israni S."/>
            <person name="Dalin E."/>
            <person name="Tice H."/>
            <person name="Pitluck S."/>
            <person name="Kiss H."/>
            <person name="Munk A.C."/>
            <person name="Brettin T."/>
            <person name="Bruce D."/>
            <person name="Han C."/>
            <person name="Tapia R."/>
            <person name="Gilna P."/>
            <person name="Schmutz J."/>
            <person name="Larimer F."/>
            <person name="Land M."/>
            <person name="Hauser L."/>
            <person name="Kyrpides N."/>
            <person name="Kim E."/>
            <person name="Richardson P."/>
        </authorList>
    </citation>
    <scope>NUCLEOTIDE SEQUENCE [LARGE SCALE GENOMIC DNA]</scope>
    <source>
        <strain evidence="14">IMS101</strain>
    </source>
</reference>
<keyword evidence="10 13" id="KW-0472">Membrane</keyword>
<keyword evidence="4 13" id="KW-0602">Photosynthesis</keyword>
<evidence type="ECO:0000256" key="13">
    <source>
        <dbReference type="RuleBase" id="RU004438"/>
    </source>
</evidence>
<evidence type="ECO:0000256" key="2">
    <source>
        <dbReference type="ARBA" id="ARBA00008182"/>
    </source>
</evidence>
<evidence type="ECO:0000256" key="11">
    <source>
        <dbReference type="ARBA" id="ARBA00023307"/>
    </source>
</evidence>
<evidence type="ECO:0000256" key="5">
    <source>
        <dbReference type="ARBA" id="ARBA00022549"/>
    </source>
</evidence>
<organism evidence="14">
    <name type="scientific">Trichodesmium erythraeum (strain IMS101)</name>
    <dbReference type="NCBI Taxonomy" id="203124"/>
    <lineage>
        <taxon>Bacteria</taxon>
        <taxon>Bacillati</taxon>
        <taxon>Cyanobacteriota</taxon>
        <taxon>Cyanophyceae</taxon>
        <taxon>Oscillatoriophycideae</taxon>
        <taxon>Oscillatoriales</taxon>
        <taxon>Microcoleaceae</taxon>
        <taxon>Trichodesmium</taxon>
    </lineage>
</organism>
<protein>
    <submittedName>
        <fullName evidence="14">Phycobilisome protein</fullName>
    </submittedName>
</protein>
<dbReference type="eggNOG" id="ENOG502ZCG9">
    <property type="taxonomic scope" value="Bacteria"/>
</dbReference>
<dbReference type="HOGENOM" id="CLU_104219_1_0_3"/>
<evidence type="ECO:0000256" key="6">
    <source>
        <dbReference type="ARBA" id="ARBA00022738"/>
    </source>
</evidence>
<keyword evidence="8 13" id="KW-0157">Chromophore</keyword>
<dbReference type="Gene3D" id="1.10.490.20">
    <property type="entry name" value="Phycocyanins"/>
    <property type="match status" value="1"/>
</dbReference>
<comment type="subcellular location">
    <subcellularLocation>
        <location evidence="13">Cellular thylakoid membrane</location>
        <topology evidence="13">Peripheral membrane protein</topology>
        <orientation evidence="13">Cytoplasmic side</orientation>
    </subcellularLocation>
    <subcellularLocation>
        <location evidence="1">Membrane</location>
        <topology evidence="1">Peripheral membrane protein</topology>
    </subcellularLocation>
</comment>
<dbReference type="Pfam" id="PF00502">
    <property type="entry name" value="Phycobilisome"/>
    <property type="match status" value="1"/>
</dbReference>
<feature type="binding site" evidence="12">
    <location>
        <position position="109"/>
    </location>
    <ligand>
        <name>(2R,3E)-phycocyanobilin</name>
        <dbReference type="ChEBI" id="CHEBI:85275"/>
        <label>1</label>
    </ligand>
</feature>
<evidence type="ECO:0000256" key="4">
    <source>
        <dbReference type="ARBA" id="ARBA00022531"/>
    </source>
</evidence>
<evidence type="ECO:0000256" key="8">
    <source>
        <dbReference type="ARBA" id="ARBA00022991"/>
    </source>
</evidence>
<evidence type="ECO:0000256" key="9">
    <source>
        <dbReference type="ARBA" id="ARBA00023078"/>
    </source>
</evidence>
<dbReference type="InterPro" id="IPR038719">
    <property type="entry name" value="Phycobilisome_asu/bsu_sf"/>
</dbReference>
<proteinExistence type="inferred from homology"/>
<dbReference type="PIRSF" id="PIRSF000081">
    <property type="entry name" value="Phycocyanin"/>
    <property type="match status" value="1"/>
</dbReference>
<dbReference type="GO" id="GO:0030089">
    <property type="term" value="C:phycobilisome"/>
    <property type="evidence" value="ECO:0007669"/>
    <property type="project" value="UniProtKB-KW"/>
</dbReference>
<keyword evidence="7 13" id="KW-0249">Electron transport</keyword>
<dbReference type="InterPro" id="IPR009050">
    <property type="entry name" value="Globin-like_sf"/>
</dbReference>
<evidence type="ECO:0000256" key="10">
    <source>
        <dbReference type="ARBA" id="ARBA00023136"/>
    </source>
</evidence>
<dbReference type="KEGG" id="ter:Tery_3240"/>
<sequence>MTIELTERAKQLIPKAKIVSFKSWEKVLPTEIIQLFQIADGEARYLTDNDLNSLKNSSKLPIFSIEAASLLKDSASKIVDKAREKVLATYPNITAEGGDLYPQARAEACWRDFWHFLRCITYGIAGNNKEFTSQEGLHYMNLLYQELLVPLSAMVCGLEAIKTASLKNFSSEQQAELVPYFDHLVTNLKKFS</sequence>
<evidence type="ECO:0000256" key="1">
    <source>
        <dbReference type="ARBA" id="ARBA00004170"/>
    </source>
</evidence>